<dbReference type="RefSeq" id="WP_171323974.1">
    <property type="nucleotide sequence ID" value="NZ_JABFBC010000001.1"/>
</dbReference>
<evidence type="ECO:0000256" key="8">
    <source>
        <dbReference type="SAM" id="Phobius"/>
    </source>
</evidence>
<dbReference type="SUPFAM" id="SSF82866">
    <property type="entry name" value="Multidrug efflux transporter AcrB transmembrane domain"/>
    <property type="match status" value="2"/>
</dbReference>
<evidence type="ECO:0000256" key="6">
    <source>
        <dbReference type="ARBA" id="ARBA00022989"/>
    </source>
</evidence>
<evidence type="ECO:0000313" key="10">
    <source>
        <dbReference type="Proteomes" id="UP000572377"/>
    </source>
</evidence>
<dbReference type="EMBL" id="JABFBC010000001">
    <property type="protein sequence ID" value="NNU80316.1"/>
    <property type="molecule type" value="Genomic_DNA"/>
</dbReference>
<organism evidence="9 10">
    <name type="scientific">Halovulum dunhuangense</name>
    <dbReference type="NCBI Taxonomy" id="1505036"/>
    <lineage>
        <taxon>Bacteria</taxon>
        <taxon>Pseudomonadati</taxon>
        <taxon>Pseudomonadota</taxon>
        <taxon>Alphaproteobacteria</taxon>
        <taxon>Rhodobacterales</taxon>
        <taxon>Paracoccaceae</taxon>
        <taxon>Halovulum</taxon>
    </lineage>
</organism>
<feature type="transmembrane region" description="Helical" evidence="8">
    <location>
        <begin position="522"/>
        <end position="541"/>
    </location>
</feature>
<evidence type="ECO:0000313" key="9">
    <source>
        <dbReference type="EMBL" id="NNU80316.1"/>
    </source>
</evidence>
<evidence type="ECO:0000256" key="4">
    <source>
        <dbReference type="ARBA" id="ARBA00022519"/>
    </source>
</evidence>
<keyword evidence="6 8" id="KW-1133">Transmembrane helix</keyword>
<dbReference type="Pfam" id="PF00873">
    <property type="entry name" value="ACR_tran"/>
    <property type="match status" value="1"/>
</dbReference>
<dbReference type="FunFam" id="1.20.1640.10:FF:000001">
    <property type="entry name" value="Efflux pump membrane transporter"/>
    <property type="match status" value="1"/>
</dbReference>
<accession>A0A849L1Y4</accession>
<feature type="transmembrane region" description="Helical" evidence="8">
    <location>
        <begin position="978"/>
        <end position="1001"/>
    </location>
</feature>
<proteinExistence type="predicted"/>
<dbReference type="Gene3D" id="3.30.70.1320">
    <property type="entry name" value="Multidrug efflux transporter AcrB pore domain like"/>
    <property type="match status" value="1"/>
</dbReference>
<evidence type="ECO:0000256" key="3">
    <source>
        <dbReference type="ARBA" id="ARBA00022475"/>
    </source>
</evidence>
<dbReference type="PANTHER" id="PTHR32063">
    <property type="match status" value="1"/>
</dbReference>
<dbReference type="Proteomes" id="UP000572377">
    <property type="component" value="Unassembled WGS sequence"/>
</dbReference>
<keyword evidence="2" id="KW-0813">Transport</keyword>
<protein>
    <submittedName>
        <fullName evidence="9">MMPL family transporter</fullName>
    </submittedName>
</protein>
<feature type="transmembrane region" description="Helical" evidence="8">
    <location>
        <begin position="945"/>
        <end position="966"/>
    </location>
</feature>
<dbReference type="GO" id="GO:0005886">
    <property type="term" value="C:plasma membrane"/>
    <property type="evidence" value="ECO:0007669"/>
    <property type="project" value="UniProtKB-SubCell"/>
</dbReference>
<dbReference type="Gene3D" id="3.30.70.1430">
    <property type="entry name" value="Multidrug efflux transporter AcrB pore domain"/>
    <property type="match status" value="2"/>
</dbReference>
<dbReference type="Gene3D" id="1.20.1640.10">
    <property type="entry name" value="Multidrug efflux transporter AcrB transmembrane domain"/>
    <property type="match status" value="2"/>
</dbReference>
<comment type="caution">
    <text evidence="9">The sequence shown here is derived from an EMBL/GenBank/DDBJ whole genome shotgun (WGS) entry which is preliminary data.</text>
</comment>
<keyword evidence="7 8" id="KW-0472">Membrane</keyword>
<dbReference type="Gene3D" id="3.30.70.1440">
    <property type="entry name" value="Multidrug efflux transporter AcrB pore domain"/>
    <property type="match status" value="1"/>
</dbReference>
<feature type="transmembrane region" description="Helical" evidence="8">
    <location>
        <begin position="848"/>
        <end position="867"/>
    </location>
</feature>
<dbReference type="Gene3D" id="3.30.2090.10">
    <property type="entry name" value="Multidrug efflux transporter AcrB TolC docking domain, DN and DC subdomains"/>
    <property type="match status" value="2"/>
</dbReference>
<dbReference type="PRINTS" id="PR00702">
    <property type="entry name" value="ACRIFLAVINRP"/>
</dbReference>
<comment type="subcellular location">
    <subcellularLocation>
        <location evidence="1">Cell inner membrane</location>
        <topology evidence="1">Multi-pass membrane protein</topology>
    </subcellularLocation>
</comment>
<name>A0A849L1Y4_9RHOB</name>
<dbReference type="SUPFAM" id="SSF82714">
    <property type="entry name" value="Multidrug efflux transporter AcrB TolC docking domain, DN and DC subdomains"/>
    <property type="match status" value="2"/>
</dbReference>
<evidence type="ECO:0000256" key="7">
    <source>
        <dbReference type="ARBA" id="ARBA00023136"/>
    </source>
</evidence>
<reference evidence="9 10" key="1">
    <citation type="submission" date="2020-05" db="EMBL/GenBank/DDBJ databases">
        <title>Gimesia benthica sp. nov., a novel planctomycete isolated from a deep-sea water sample of the Northwest Indian Ocean.</title>
        <authorList>
            <person name="Wang J."/>
            <person name="Ruan C."/>
            <person name="Song L."/>
            <person name="Zhu Y."/>
            <person name="Li A."/>
            <person name="Zheng X."/>
            <person name="Wang L."/>
            <person name="Lu Z."/>
            <person name="Huang Y."/>
            <person name="Du W."/>
            <person name="Zhou Y."/>
            <person name="Huang L."/>
            <person name="Dai X."/>
        </authorList>
    </citation>
    <scope>NUCLEOTIDE SEQUENCE [LARGE SCALE GENOMIC DNA]</scope>
    <source>
        <strain evidence="9 10">YYQ-30</strain>
    </source>
</reference>
<evidence type="ECO:0000256" key="5">
    <source>
        <dbReference type="ARBA" id="ARBA00022692"/>
    </source>
</evidence>
<gene>
    <name evidence="9" type="ORF">HMH01_07665</name>
</gene>
<keyword evidence="5 8" id="KW-0812">Transmembrane</keyword>
<feature type="transmembrane region" description="Helical" evidence="8">
    <location>
        <begin position="430"/>
        <end position="450"/>
    </location>
</feature>
<keyword evidence="4" id="KW-0997">Cell inner membrane</keyword>
<dbReference type="PANTHER" id="PTHR32063:SF28">
    <property type="entry name" value="BLR2861 PROTEIN"/>
    <property type="match status" value="1"/>
</dbReference>
<dbReference type="InterPro" id="IPR001036">
    <property type="entry name" value="Acrflvin-R"/>
</dbReference>
<feature type="transmembrane region" description="Helical" evidence="8">
    <location>
        <begin position="333"/>
        <end position="352"/>
    </location>
</feature>
<feature type="transmembrane region" description="Helical" evidence="8">
    <location>
        <begin position="462"/>
        <end position="481"/>
    </location>
</feature>
<evidence type="ECO:0000256" key="1">
    <source>
        <dbReference type="ARBA" id="ARBA00004429"/>
    </source>
</evidence>
<feature type="transmembrane region" description="Helical" evidence="8">
    <location>
        <begin position="359"/>
        <end position="379"/>
    </location>
</feature>
<feature type="transmembrane region" description="Helical" evidence="8">
    <location>
        <begin position="900"/>
        <end position="924"/>
    </location>
</feature>
<keyword evidence="3" id="KW-1003">Cell membrane</keyword>
<feature type="transmembrane region" description="Helical" evidence="8">
    <location>
        <begin position="385"/>
        <end position="409"/>
    </location>
</feature>
<keyword evidence="10" id="KW-1185">Reference proteome</keyword>
<evidence type="ECO:0000256" key="2">
    <source>
        <dbReference type="ARBA" id="ARBA00022448"/>
    </source>
</evidence>
<dbReference type="GO" id="GO:0042910">
    <property type="term" value="F:xenobiotic transmembrane transporter activity"/>
    <property type="evidence" value="ECO:0007669"/>
    <property type="project" value="TreeGrafter"/>
</dbReference>
<sequence length="1027" mass="109800">MNLSAIFIQRPVLSTVLGLLILLLGLQGMSGLQVRQYPEVEETVITVTTVYPGASADLIQGFVTSPIAAAVATTENLDYVTSSSRPSASTVTINMRLGADPDVALTEVMSKVQQVRSQLPQDAEDPTIVKGTGMTFATMYLAMQNPNMSAEQLTEYIERVIRPRMSTIPGVAEVQVIGAANYAMRVWIDPVRLAGRGLTPAEVLSAVNNANFLAAPGSTKNEFVTYSITLDSTLQTPEAFGALPIRADGDEVVRLADVARIELAAESTDTIVNFNGEPGTFIGVFPTPGANPLDMSEAVLAELPEIQASLPDGMDMTLMYDATEQISASITEVFKTIAEAVLIVILIILLFLGSFRSVLMPIVTIPLSLIGVMFILLMLGYSINLLSLLAMVLAIGLVVDDAIVVVENIHRHIEDGMTPMQASFRGMREISGPVVAMTITLAAVFAPLAFTGGLTGALFREFAMTLAGAVVISGIVALTITPMMSARLLKQGGHSRFQQRVDRGFERLAGWYERRVSSSLDYRPATLLMVAVLVALTGWLFQRTSSELAPEEDSGALFAIVNAPRYATSEYTKVYIDQMRALTEDLPELRANFSIVGFGGATNSGIALWAFDDWADRDRSQAEIQQDLQGRISAVAGVEAFVFAPPSLPGAGGGLPISMVIQSTGDPQRVYEVAEEIRAEAQASGRFIIVQNSLAFDAPQVTVTIDRDRAAALNLPPAQIGTTLGLLVGGGAVAQFDRDSNSYDVILQVPAEYRDNPERLGDFYVRSTTGEMVPLSAVVNISTGVSAAAIEQFNQLNSATISALPLPGVSTGEGLALIEEIARPLLPDGFFIDYSGQSRLEVTEGNTILIAFAAAVVVIYLVLAAQFESFRDPLIILMSVPLSIFGAVVPLNLGLGTVNIYTQVGLITLIGLITKHGILLVEFANQLRREQGLSRREGIIASARVRLRPILMTTAAMALGVVPLIVASGAGAAARYSMGLVIFSGISIGTIFTLFVVPMFYTLISREDMKPEPETPETRHGAVAPAE</sequence>
<dbReference type="InterPro" id="IPR027463">
    <property type="entry name" value="AcrB_DN_DC_subdom"/>
</dbReference>
<feature type="transmembrane region" description="Helical" evidence="8">
    <location>
        <begin position="874"/>
        <end position="894"/>
    </location>
</feature>
<dbReference type="SUPFAM" id="SSF82693">
    <property type="entry name" value="Multidrug efflux transporter AcrB pore domain, PN1, PN2, PC1 and PC2 subdomains"/>
    <property type="match status" value="4"/>
</dbReference>
<dbReference type="AlphaFoldDB" id="A0A849L1Y4"/>